<comment type="subcellular location">
    <subcellularLocation>
        <location evidence="1">Membrane</location>
    </subcellularLocation>
</comment>
<evidence type="ECO:0000256" key="1">
    <source>
        <dbReference type="ARBA" id="ARBA00004370"/>
    </source>
</evidence>
<dbReference type="EMBL" id="LGRX02005634">
    <property type="protein sequence ID" value="KAK3278066.1"/>
    <property type="molecule type" value="Genomic_DNA"/>
</dbReference>
<keyword evidence="2" id="KW-0812">Transmembrane</keyword>
<dbReference type="Gene3D" id="3.30.70.1230">
    <property type="entry name" value="Nucleotide cyclase"/>
    <property type="match status" value="1"/>
</dbReference>
<keyword evidence="3" id="KW-0547">Nucleotide-binding</keyword>
<evidence type="ECO:0000256" key="2">
    <source>
        <dbReference type="ARBA" id="ARBA00022692"/>
    </source>
</evidence>
<proteinExistence type="predicted"/>
<evidence type="ECO:0000256" key="4">
    <source>
        <dbReference type="ARBA" id="ARBA00022989"/>
    </source>
</evidence>
<evidence type="ECO:0000259" key="7">
    <source>
        <dbReference type="PROSITE" id="PS50125"/>
    </source>
</evidence>
<dbReference type="AlphaFoldDB" id="A0AAE0GHA6"/>
<dbReference type="PANTHER" id="PTHR11920">
    <property type="entry name" value="GUANYLYL CYCLASE"/>
    <property type="match status" value="1"/>
</dbReference>
<name>A0AAE0GHA6_9CHLO</name>
<comment type="caution">
    <text evidence="8">The sequence shown here is derived from an EMBL/GenBank/DDBJ whole genome shotgun (WGS) entry which is preliminary data.</text>
</comment>
<feature type="domain" description="Guanylate cyclase" evidence="7">
    <location>
        <begin position="1"/>
        <end position="41"/>
    </location>
</feature>
<dbReference type="GO" id="GO:0004383">
    <property type="term" value="F:guanylate cyclase activity"/>
    <property type="evidence" value="ECO:0007669"/>
    <property type="project" value="TreeGrafter"/>
</dbReference>
<keyword evidence="6" id="KW-0456">Lyase</keyword>
<dbReference type="SUPFAM" id="SSF55073">
    <property type="entry name" value="Nucleotide cyclase"/>
    <property type="match status" value="1"/>
</dbReference>
<dbReference type="Proteomes" id="UP001190700">
    <property type="component" value="Unassembled WGS sequence"/>
</dbReference>
<evidence type="ECO:0000313" key="8">
    <source>
        <dbReference type="EMBL" id="KAK3278066.1"/>
    </source>
</evidence>
<dbReference type="CDD" id="cd07302">
    <property type="entry name" value="CHD"/>
    <property type="match status" value="1"/>
</dbReference>
<keyword evidence="5" id="KW-0472">Membrane</keyword>
<dbReference type="InterPro" id="IPR029787">
    <property type="entry name" value="Nucleotide_cyclase"/>
</dbReference>
<keyword evidence="9" id="KW-1185">Reference proteome</keyword>
<dbReference type="GO" id="GO:0035556">
    <property type="term" value="P:intracellular signal transduction"/>
    <property type="evidence" value="ECO:0007669"/>
    <property type="project" value="InterPro"/>
</dbReference>
<dbReference type="InterPro" id="IPR001054">
    <property type="entry name" value="A/G_cyclase"/>
</dbReference>
<dbReference type="InterPro" id="IPR050401">
    <property type="entry name" value="Cyclic_nucleotide_synthase"/>
</dbReference>
<sequence>MGVINIRVGFHSGPVIASVVGRKNPRYCLFGDTVNTASRMESNSEAGRIHLSSSAASQLQTQDADLGQYLKSRGVRTIKGKGEMETFWLADSTEEFADKSDEEVACTTDMQSAGTSVQKDVQNNEPVESRLRAGSLPLFKNMMVEHDGMDEVALDISDDLRSIDSDPWPSLGKYLKRKKEVAPDRQIQRNPDESIRKTSFKQNTRHTAMLKALMRSYSNSSLAAHAHEG</sequence>
<evidence type="ECO:0000256" key="5">
    <source>
        <dbReference type="ARBA" id="ARBA00023136"/>
    </source>
</evidence>
<accession>A0AAE0GHA6</accession>
<dbReference type="GO" id="GO:0001653">
    <property type="term" value="F:peptide receptor activity"/>
    <property type="evidence" value="ECO:0007669"/>
    <property type="project" value="TreeGrafter"/>
</dbReference>
<protein>
    <recommendedName>
        <fullName evidence="7">Guanylate cyclase domain-containing protein</fullName>
    </recommendedName>
</protein>
<dbReference type="Pfam" id="PF00211">
    <property type="entry name" value="Guanylate_cyc"/>
    <property type="match status" value="1"/>
</dbReference>
<evidence type="ECO:0000256" key="3">
    <source>
        <dbReference type="ARBA" id="ARBA00022741"/>
    </source>
</evidence>
<gene>
    <name evidence="8" type="ORF">CYMTET_13965</name>
</gene>
<evidence type="ECO:0000256" key="6">
    <source>
        <dbReference type="ARBA" id="ARBA00023239"/>
    </source>
</evidence>
<dbReference type="GO" id="GO:0000166">
    <property type="term" value="F:nucleotide binding"/>
    <property type="evidence" value="ECO:0007669"/>
    <property type="project" value="UniProtKB-KW"/>
</dbReference>
<dbReference type="PROSITE" id="PS50125">
    <property type="entry name" value="GUANYLATE_CYCLASE_2"/>
    <property type="match status" value="1"/>
</dbReference>
<dbReference type="GO" id="GO:0004016">
    <property type="term" value="F:adenylate cyclase activity"/>
    <property type="evidence" value="ECO:0007669"/>
    <property type="project" value="TreeGrafter"/>
</dbReference>
<keyword evidence="4" id="KW-1133">Transmembrane helix</keyword>
<reference evidence="8 9" key="1">
    <citation type="journal article" date="2015" name="Genome Biol. Evol.">
        <title>Comparative Genomics of a Bacterivorous Green Alga Reveals Evolutionary Causalities and Consequences of Phago-Mixotrophic Mode of Nutrition.</title>
        <authorList>
            <person name="Burns J.A."/>
            <person name="Paasch A."/>
            <person name="Narechania A."/>
            <person name="Kim E."/>
        </authorList>
    </citation>
    <scope>NUCLEOTIDE SEQUENCE [LARGE SCALE GENOMIC DNA]</scope>
    <source>
        <strain evidence="8 9">PLY_AMNH</strain>
    </source>
</reference>
<dbReference type="GO" id="GO:0005886">
    <property type="term" value="C:plasma membrane"/>
    <property type="evidence" value="ECO:0007669"/>
    <property type="project" value="TreeGrafter"/>
</dbReference>
<dbReference type="GO" id="GO:0007168">
    <property type="term" value="P:receptor guanylyl cyclase signaling pathway"/>
    <property type="evidence" value="ECO:0007669"/>
    <property type="project" value="TreeGrafter"/>
</dbReference>
<dbReference type="PANTHER" id="PTHR11920:SF335">
    <property type="entry name" value="GUANYLATE CYCLASE"/>
    <property type="match status" value="1"/>
</dbReference>
<organism evidence="8 9">
    <name type="scientific">Cymbomonas tetramitiformis</name>
    <dbReference type="NCBI Taxonomy" id="36881"/>
    <lineage>
        <taxon>Eukaryota</taxon>
        <taxon>Viridiplantae</taxon>
        <taxon>Chlorophyta</taxon>
        <taxon>Pyramimonadophyceae</taxon>
        <taxon>Pyramimonadales</taxon>
        <taxon>Pyramimonadaceae</taxon>
        <taxon>Cymbomonas</taxon>
    </lineage>
</organism>
<evidence type="ECO:0000313" key="9">
    <source>
        <dbReference type="Proteomes" id="UP001190700"/>
    </source>
</evidence>